<dbReference type="InterPro" id="IPR000719">
    <property type="entry name" value="Prot_kinase_dom"/>
</dbReference>
<dbReference type="GO" id="GO:0005524">
    <property type="term" value="F:ATP binding"/>
    <property type="evidence" value="ECO:0007669"/>
    <property type="project" value="InterPro"/>
</dbReference>
<dbReference type="GO" id="GO:0004672">
    <property type="term" value="F:protein kinase activity"/>
    <property type="evidence" value="ECO:0007669"/>
    <property type="project" value="InterPro"/>
</dbReference>
<accession>A0A7S0X023</accession>
<dbReference type="PROSITE" id="PS50053">
    <property type="entry name" value="UBIQUITIN_2"/>
    <property type="match status" value="1"/>
</dbReference>
<feature type="domain" description="Ubiquitin-like" evidence="8">
    <location>
        <begin position="606"/>
        <end position="681"/>
    </location>
</feature>
<evidence type="ECO:0000256" key="3">
    <source>
        <dbReference type="ARBA" id="ARBA00022771"/>
    </source>
</evidence>
<dbReference type="PROSITE" id="PS50089">
    <property type="entry name" value="ZF_RING_2"/>
    <property type="match status" value="1"/>
</dbReference>
<dbReference type="InterPro" id="IPR017907">
    <property type="entry name" value="Znf_RING_CS"/>
</dbReference>
<sequence length="980" mass="102557">MASLECPVCYHGYQEEGEHVPRVMMPCGHSVCAACIAGLPTSACPCCRSNTTAHAPNYALLEVLRHAAASQASSSSGQGRGNQGRAPAQPQRPPVVQLLQQMGVALDSSLLLEGVAMQPPAVDPSLPMMYQAPWPEPQEMPGTFRGQPVHIRLFDLQPGPDLLSHLVDPERPATYQNSLRAGQQVLGCMLRALVAARPRSLLGFHACGPTQIAVVHRQLGQSLVTLMDAQGESGLPVAAALQLGQSLAACLADLHTAGLVVGRLDPDGVFVDAAGQAALRDFTCAHLQGEARADLLAALRLHYNPIYTADELRAPARAPSTQASDVWAWGCVLCALLTGRAPAEWSWPPHNCSAQQPQVDPPRHVVPTALPAPVRALLASCLHPEPAQRPSAAGLLQQLPRVMTAVGQASDSFDAGVVEISVKDVVRGVTRAVRTTLDGLTVAAGPGGDGLVAQLAAAVGSPVPEQMLALMRASSTGGRLTACTLDAIRQMFFSLSCTPVPEDVLVLAGPRVYLLPAQPPPLRVRVVRDAHSAPLASLEASLPLTPRMTERELQAIAREQMGLAAHSLMLVTGCKGRAWVWDNAALVQAAAEGRPFVAAVRPYDGFEIKMKRLTGGSFWLDVQPGMTIEEVKQQIQDQEGIPPDQQKLIFAGRQLEDGRTVAECGVTVGAEMTMVLRLKGGKPVICLWSDRPTRVTLDLSLSAHWQLTSLVPPPGKLSADRRAASWEVEVAGPCGTLTDCATRRAYGYVFWEALTTGCAGLGGGGGAVGGGSGDALNNAGSSSSRRLVLPTPNTGPRLPAAAAAAAGTAAATIAPDIWAAASGCARAAFPFLGATPPDLPFPDPFTPAASHVVARGEVQGWLHTLLTALGMPPRDVTDFMCWWAPHMEAHPACLVAFVPPAHYAAAAPLALTPAPASCLRVFMAWEALGSEAQVAAARAAARGSVAATVVAHGGPLVRAAQGLTMLEWGGMQIVRAGGSQ</sequence>
<dbReference type="InterPro" id="IPR050158">
    <property type="entry name" value="Ubiquitin_ubiquitin-like"/>
</dbReference>
<feature type="region of interest" description="Disordered" evidence="6">
    <location>
        <begin position="70"/>
        <end position="92"/>
    </location>
</feature>
<evidence type="ECO:0000256" key="1">
    <source>
        <dbReference type="ARBA" id="ARBA00022499"/>
    </source>
</evidence>
<dbReference type="GO" id="GO:0008270">
    <property type="term" value="F:zinc ion binding"/>
    <property type="evidence" value="ECO:0007669"/>
    <property type="project" value="UniProtKB-KW"/>
</dbReference>
<dbReference type="InterPro" id="IPR000626">
    <property type="entry name" value="Ubiquitin-like_dom"/>
</dbReference>
<dbReference type="PROSITE" id="PS00518">
    <property type="entry name" value="ZF_RING_1"/>
    <property type="match status" value="1"/>
</dbReference>
<dbReference type="GO" id="GO:0003729">
    <property type="term" value="F:mRNA binding"/>
    <property type="evidence" value="ECO:0007669"/>
    <property type="project" value="UniProtKB-ARBA"/>
</dbReference>
<dbReference type="Gene3D" id="1.10.510.10">
    <property type="entry name" value="Transferase(Phosphotransferase) domain 1"/>
    <property type="match status" value="1"/>
</dbReference>
<evidence type="ECO:0000256" key="5">
    <source>
        <dbReference type="PROSITE-ProRule" id="PRU00175"/>
    </source>
</evidence>
<evidence type="ECO:0000259" key="7">
    <source>
        <dbReference type="PROSITE" id="PS50011"/>
    </source>
</evidence>
<evidence type="ECO:0000259" key="9">
    <source>
        <dbReference type="PROSITE" id="PS50089"/>
    </source>
</evidence>
<dbReference type="PANTHER" id="PTHR10666">
    <property type="entry name" value="UBIQUITIN"/>
    <property type="match status" value="1"/>
</dbReference>
<evidence type="ECO:0000256" key="2">
    <source>
        <dbReference type="ARBA" id="ARBA00022723"/>
    </source>
</evidence>
<organism evidence="10">
    <name type="scientific">Chlamydomonas leiostraca</name>
    <dbReference type="NCBI Taxonomy" id="1034604"/>
    <lineage>
        <taxon>Eukaryota</taxon>
        <taxon>Viridiplantae</taxon>
        <taxon>Chlorophyta</taxon>
        <taxon>core chlorophytes</taxon>
        <taxon>Chlorophyceae</taxon>
        <taxon>CS clade</taxon>
        <taxon>Chlamydomonadales</taxon>
        <taxon>Chlamydomonadaceae</taxon>
        <taxon>Chlamydomonas</taxon>
    </lineage>
</organism>
<evidence type="ECO:0000259" key="8">
    <source>
        <dbReference type="PROSITE" id="PS50053"/>
    </source>
</evidence>
<dbReference type="PRINTS" id="PR00348">
    <property type="entry name" value="UBIQUITIN"/>
</dbReference>
<dbReference type="Gene3D" id="3.10.20.90">
    <property type="entry name" value="Phosphatidylinositol 3-kinase Catalytic Subunit, Chain A, domain 1"/>
    <property type="match status" value="1"/>
</dbReference>
<dbReference type="InterPro" id="IPR019956">
    <property type="entry name" value="Ubiquitin_dom"/>
</dbReference>
<dbReference type="SMART" id="SM00184">
    <property type="entry name" value="RING"/>
    <property type="match status" value="1"/>
</dbReference>
<dbReference type="EMBL" id="HBFB01029575">
    <property type="protein sequence ID" value="CAD8692357.1"/>
    <property type="molecule type" value="Transcribed_RNA"/>
</dbReference>
<proteinExistence type="predicted"/>
<dbReference type="InterPro" id="IPR013083">
    <property type="entry name" value="Znf_RING/FYVE/PHD"/>
</dbReference>
<keyword evidence="1" id="KW-1017">Isopeptide bond</keyword>
<evidence type="ECO:0000256" key="6">
    <source>
        <dbReference type="SAM" id="MobiDB-lite"/>
    </source>
</evidence>
<keyword evidence="3 5" id="KW-0863">Zinc-finger</keyword>
<evidence type="ECO:0000256" key="4">
    <source>
        <dbReference type="ARBA" id="ARBA00022833"/>
    </source>
</evidence>
<gene>
    <name evidence="10" type="ORF">CLEI1391_LOCUS16540</name>
</gene>
<dbReference type="InterPro" id="IPR029071">
    <property type="entry name" value="Ubiquitin-like_domsf"/>
</dbReference>
<name>A0A7S0X023_9CHLO</name>
<dbReference type="SUPFAM" id="SSF54236">
    <property type="entry name" value="Ubiquitin-like"/>
    <property type="match status" value="1"/>
</dbReference>
<dbReference type="SUPFAM" id="SSF57850">
    <property type="entry name" value="RING/U-box"/>
    <property type="match status" value="1"/>
</dbReference>
<dbReference type="InterPro" id="IPR001841">
    <property type="entry name" value="Znf_RING"/>
</dbReference>
<keyword evidence="4" id="KW-0862">Zinc</keyword>
<dbReference type="InterPro" id="IPR011009">
    <property type="entry name" value="Kinase-like_dom_sf"/>
</dbReference>
<feature type="domain" description="Protein kinase" evidence="7">
    <location>
        <begin position="96"/>
        <end position="402"/>
    </location>
</feature>
<evidence type="ECO:0000313" key="10">
    <source>
        <dbReference type="EMBL" id="CAD8692357.1"/>
    </source>
</evidence>
<dbReference type="Pfam" id="PF00240">
    <property type="entry name" value="ubiquitin"/>
    <property type="match status" value="1"/>
</dbReference>
<dbReference type="PROSITE" id="PS50011">
    <property type="entry name" value="PROTEIN_KINASE_DOM"/>
    <property type="match status" value="1"/>
</dbReference>
<feature type="domain" description="RING-type" evidence="9">
    <location>
        <begin position="6"/>
        <end position="48"/>
    </location>
</feature>
<keyword evidence="2" id="KW-0479">Metal-binding</keyword>
<dbReference type="Gene3D" id="3.30.40.10">
    <property type="entry name" value="Zinc/RING finger domain, C3HC4 (zinc finger)"/>
    <property type="match status" value="1"/>
</dbReference>
<protein>
    <submittedName>
        <fullName evidence="10">Uncharacterized protein</fullName>
    </submittedName>
</protein>
<dbReference type="AlphaFoldDB" id="A0A7S0X023"/>
<dbReference type="SMART" id="SM00213">
    <property type="entry name" value="UBQ"/>
    <property type="match status" value="1"/>
</dbReference>
<reference evidence="10" key="1">
    <citation type="submission" date="2021-01" db="EMBL/GenBank/DDBJ databases">
        <authorList>
            <person name="Corre E."/>
            <person name="Pelletier E."/>
            <person name="Niang G."/>
            <person name="Scheremetjew M."/>
            <person name="Finn R."/>
            <person name="Kale V."/>
            <person name="Holt S."/>
            <person name="Cochrane G."/>
            <person name="Meng A."/>
            <person name="Brown T."/>
            <person name="Cohen L."/>
        </authorList>
    </citation>
    <scope>NUCLEOTIDE SEQUENCE</scope>
    <source>
        <strain evidence="10">SAG 11-49</strain>
    </source>
</reference>
<dbReference type="PROSITE" id="PS00299">
    <property type="entry name" value="UBIQUITIN_1"/>
    <property type="match status" value="1"/>
</dbReference>
<dbReference type="InterPro" id="IPR019954">
    <property type="entry name" value="Ubiquitin_CS"/>
</dbReference>
<dbReference type="SUPFAM" id="SSF56112">
    <property type="entry name" value="Protein kinase-like (PK-like)"/>
    <property type="match status" value="1"/>
</dbReference>
<dbReference type="SMART" id="SM00220">
    <property type="entry name" value="S_TKc"/>
    <property type="match status" value="1"/>
</dbReference>
<dbReference type="Pfam" id="PF00069">
    <property type="entry name" value="Pkinase"/>
    <property type="match status" value="1"/>
</dbReference>